<sequence length="122" mass="12363">MELTVVEEGSGDRVVVLLHGLAGSGESWWQVSALLAGQGCRVLALDLPGHGRSAPDPDGSVDRAADAVVHTVGGMVDGPVSVAIGHSYGALVLTAAAERLGVDTAVFVDAPLRLPALDSREG</sequence>
<dbReference type="EMBL" id="DVLP01000168">
    <property type="protein sequence ID" value="HIT75030.1"/>
    <property type="molecule type" value="Genomic_DNA"/>
</dbReference>
<dbReference type="Pfam" id="PF12697">
    <property type="entry name" value="Abhydrolase_6"/>
    <property type="match status" value="1"/>
</dbReference>
<feature type="non-terminal residue" evidence="2">
    <location>
        <position position="122"/>
    </location>
</feature>
<dbReference type="PANTHER" id="PTHR43798">
    <property type="entry name" value="MONOACYLGLYCEROL LIPASE"/>
    <property type="match status" value="1"/>
</dbReference>
<dbReference type="AlphaFoldDB" id="A0A9D1KLV3"/>
<comment type="caution">
    <text evidence="2">The sequence shown here is derived from an EMBL/GenBank/DDBJ whole genome shotgun (WGS) entry which is preliminary data.</text>
</comment>
<evidence type="ECO:0000313" key="3">
    <source>
        <dbReference type="Proteomes" id="UP000886842"/>
    </source>
</evidence>
<evidence type="ECO:0000259" key="1">
    <source>
        <dbReference type="Pfam" id="PF12697"/>
    </source>
</evidence>
<gene>
    <name evidence="2" type="ORF">IAA98_05545</name>
</gene>
<accession>A0A9D1KLV3</accession>
<proteinExistence type="predicted"/>
<dbReference type="GO" id="GO:0016787">
    <property type="term" value="F:hydrolase activity"/>
    <property type="evidence" value="ECO:0007669"/>
    <property type="project" value="UniProtKB-KW"/>
</dbReference>
<dbReference type="Gene3D" id="3.40.50.1820">
    <property type="entry name" value="alpha/beta hydrolase"/>
    <property type="match status" value="1"/>
</dbReference>
<dbReference type="GO" id="GO:0016020">
    <property type="term" value="C:membrane"/>
    <property type="evidence" value="ECO:0007669"/>
    <property type="project" value="TreeGrafter"/>
</dbReference>
<dbReference type="InterPro" id="IPR000073">
    <property type="entry name" value="AB_hydrolase_1"/>
</dbReference>
<keyword evidence="2" id="KW-0378">Hydrolase</keyword>
<protein>
    <submittedName>
        <fullName evidence="2">Alpha/beta fold hydrolase</fullName>
    </submittedName>
</protein>
<reference evidence="2" key="1">
    <citation type="submission" date="2020-10" db="EMBL/GenBank/DDBJ databases">
        <authorList>
            <person name="Gilroy R."/>
        </authorList>
    </citation>
    <scope>NUCLEOTIDE SEQUENCE</scope>
    <source>
        <strain evidence="2">ChiGjej1B1-24693</strain>
    </source>
</reference>
<evidence type="ECO:0000313" key="2">
    <source>
        <dbReference type="EMBL" id="HIT75030.1"/>
    </source>
</evidence>
<dbReference type="PANTHER" id="PTHR43798:SF33">
    <property type="entry name" value="HYDROLASE, PUTATIVE (AFU_ORTHOLOGUE AFUA_2G14860)-RELATED"/>
    <property type="match status" value="1"/>
</dbReference>
<dbReference type="SUPFAM" id="SSF53474">
    <property type="entry name" value="alpha/beta-Hydrolases"/>
    <property type="match status" value="1"/>
</dbReference>
<organism evidence="2 3">
    <name type="scientific">Candidatus Avipropionibacterium avicola</name>
    <dbReference type="NCBI Taxonomy" id="2840701"/>
    <lineage>
        <taxon>Bacteria</taxon>
        <taxon>Bacillati</taxon>
        <taxon>Actinomycetota</taxon>
        <taxon>Actinomycetes</taxon>
        <taxon>Propionibacteriales</taxon>
        <taxon>Propionibacteriaceae</taxon>
        <taxon>Propionibacteriaceae incertae sedis</taxon>
        <taxon>Candidatus Avipropionibacterium</taxon>
    </lineage>
</organism>
<reference evidence="2" key="2">
    <citation type="journal article" date="2021" name="PeerJ">
        <title>Extensive microbial diversity within the chicken gut microbiome revealed by metagenomics and culture.</title>
        <authorList>
            <person name="Gilroy R."/>
            <person name="Ravi A."/>
            <person name="Getino M."/>
            <person name="Pursley I."/>
            <person name="Horton D.L."/>
            <person name="Alikhan N.F."/>
            <person name="Baker D."/>
            <person name="Gharbi K."/>
            <person name="Hall N."/>
            <person name="Watson M."/>
            <person name="Adriaenssens E.M."/>
            <person name="Foster-Nyarko E."/>
            <person name="Jarju S."/>
            <person name="Secka A."/>
            <person name="Antonio M."/>
            <person name="Oren A."/>
            <person name="Chaudhuri R.R."/>
            <person name="La Ragione R."/>
            <person name="Hildebrand F."/>
            <person name="Pallen M.J."/>
        </authorList>
    </citation>
    <scope>NUCLEOTIDE SEQUENCE</scope>
    <source>
        <strain evidence="2">ChiGjej1B1-24693</strain>
    </source>
</reference>
<dbReference type="InterPro" id="IPR050266">
    <property type="entry name" value="AB_hydrolase_sf"/>
</dbReference>
<feature type="domain" description="AB hydrolase-1" evidence="1">
    <location>
        <begin position="15"/>
        <end position="116"/>
    </location>
</feature>
<dbReference type="InterPro" id="IPR029058">
    <property type="entry name" value="AB_hydrolase_fold"/>
</dbReference>
<dbReference type="Proteomes" id="UP000886842">
    <property type="component" value="Unassembled WGS sequence"/>
</dbReference>
<name>A0A9D1KLV3_9ACTN</name>